<keyword evidence="3" id="KW-1185">Reference proteome</keyword>
<feature type="region of interest" description="Disordered" evidence="1">
    <location>
        <begin position="1"/>
        <end position="22"/>
    </location>
</feature>
<proteinExistence type="predicted"/>
<name>A0A8K0HL45_9ROSA</name>
<evidence type="ECO:0000313" key="3">
    <source>
        <dbReference type="Proteomes" id="UP000796880"/>
    </source>
</evidence>
<dbReference type="Proteomes" id="UP000796880">
    <property type="component" value="Unassembled WGS sequence"/>
</dbReference>
<dbReference type="AlphaFoldDB" id="A0A8K0HL45"/>
<protein>
    <submittedName>
        <fullName evidence="2">Uncharacterized protein</fullName>
    </submittedName>
</protein>
<comment type="caution">
    <text evidence="2">The sequence shown here is derived from an EMBL/GenBank/DDBJ whole genome shotgun (WGS) entry which is preliminary data.</text>
</comment>
<gene>
    <name evidence="2" type="ORF">FNV43_RR04641</name>
</gene>
<accession>A0A8K0HL45</accession>
<sequence length="244" mass="27117">MNCFSSKQAKHSSSSGWLGVGRHLPPNGGHRPLFREHHREIDANGASLASQYKEKGSDSNKDGPIDELQNTPVENLISVGVDADVGFSKVSPEISKFVSVKCFKLANIFEKYRATDKATQTVEAMTSDMNLDKRNEAIVIENIHSSMSVNYPKYLVVELKRLEFSKTTFWLYPTSFRSDYVSAWLDLVPAWSDHFPSWSDNVPAWSNHVPARSNHASADPTMFQLSSTIFLLGPTSFGLGSTSI</sequence>
<reference evidence="2" key="1">
    <citation type="submission" date="2020-03" db="EMBL/GenBank/DDBJ databases">
        <title>A high-quality chromosome-level genome assembly of a woody plant with both climbing and erect habits, Rhamnella rubrinervis.</title>
        <authorList>
            <person name="Lu Z."/>
            <person name="Yang Y."/>
            <person name="Zhu X."/>
            <person name="Sun Y."/>
        </authorList>
    </citation>
    <scope>NUCLEOTIDE SEQUENCE</scope>
    <source>
        <strain evidence="2">BYM</strain>
        <tissue evidence="2">Leaf</tissue>
    </source>
</reference>
<organism evidence="2 3">
    <name type="scientific">Rhamnella rubrinervis</name>
    <dbReference type="NCBI Taxonomy" id="2594499"/>
    <lineage>
        <taxon>Eukaryota</taxon>
        <taxon>Viridiplantae</taxon>
        <taxon>Streptophyta</taxon>
        <taxon>Embryophyta</taxon>
        <taxon>Tracheophyta</taxon>
        <taxon>Spermatophyta</taxon>
        <taxon>Magnoliopsida</taxon>
        <taxon>eudicotyledons</taxon>
        <taxon>Gunneridae</taxon>
        <taxon>Pentapetalae</taxon>
        <taxon>rosids</taxon>
        <taxon>fabids</taxon>
        <taxon>Rosales</taxon>
        <taxon>Rhamnaceae</taxon>
        <taxon>rhamnoid group</taxon>
        <taxon>Rhamneae</taxon>
        <taxon>Rhamnella</taxon>
    </lineage>
</organism>
<evidence type="ECO:0000256" key="1">
    <source>
        <dbReference type="SAM" id="MobiDB-lite"/>
    </source>
</evidence>
<dbReference type="EMBL" id="VOIH02000002">
    <property type="protein sequence ID" value="KAF3454194.1"/>
    <property type="molecule type" value="Genomic_DNA"/>
</dbReference>
<feature type="compositionally biased region" description="Low complexity" evidence="1">
    <location>
        <begin position="1"/>
        <end position="15"/>
    </location>
</feature>
<evidence type="ECO:0000313" key="2">
    <source>
        <dbReference type="EMBL" id="KAF3454194.1"/>
    </source>
</evidence>